<reference evidence="1" key="1">
    <citation type="submission" date="2019-12" db="EMBL/GenBank/DDBJ databases">
        <title>Genome sequencing and annotation of Brassica cretica.</title>
        <authorList>
            <person name="Studholme D.J."/>
            <person name="Sarris P.F."/>
        </authorList>
    </citation>
    <scope>NUCLEOTIDE SEQUENCE</scope>
    <source>
        <strain evidence="1">PFS-001/15</strain>
        <strain evidence="2">PFS-102/07</strain>
        <tissue evidence="1">Leaf</tissue>
    </source>
</reference>
<evidence type="ECO:0000313" key="1">
    <source>
        <dbReference type="EMBL" id="KAF2579057.1"/>
    </source>
</evidence>
<dbReference type="EMBL" id="QGKY02000089">
    <property type="protein sequence ID" value="KAF2611324.1"/>
    <property type="molecule type" value="Genomic_DNA"/>
</dbReference>
<proteinExistence type="predicted"/>
<gene>
    <name evidence="1" type="ORF">F2Q68_00001002</name>
    <name evidence="2" type="ORF">F2Q70_00007973</name>
</gene>
<evidence type="ECO:0000313" key="3">
    <source>
        <dbReference type="Proteomes" id="UP000712281"/>
    </source>
</evidence>
<sequence length="188" mass="21405">MTQEKMGNAVKDDKTAFASVLTDDSAKRENLKTVSDKPKMEIQKEPFKPVQQKMKVTVDVNIAPAILEQCTDPGSMISILIHLMMSITDIDRVDTSTLTLQTMIYRHKPSKHLKKDEKTVEEESFPKYKSDNKATPEYNIPIGSTMVDEHLEAQKEAMPFCKGQSLEMLGSRDEVKMALLEAYPYWME</sequence>
<protein>
    <submittedName>
        <fullName evidence="1">Uncharacterized protein</fullName>
    </submittedName>
</protein>
<accession>A0A8S9JCR3</accession>
<dbReference type="Proteomes" id="UP000712281">
    <property type="component" value="Unassembled WGS sequence"/>
</dbReference>
<organism evidence="1 3">
    <name type="scientific">Brassica cretica</name>
    <name type="common">Mustard</name>
    <dbReference type="NCBI Taxonomy" id="69181"/>
    <lineage>
        <taxon>Eukaryota</taxon>
        <taxon>Viridiplantae</taxon>
        <taxon>Streptophyta</taxon>
        <taxon>Embryophyta</taxon>
        <taxon>Tracheophyta</taxon>
        <taxon>Spermatophyta</taxon>
        <taxon>Magnoliopsida</taxon>
        <taxon>eudicotyledons</taxon>
        <taxon>Gunneridae</taxon>
        <taxon>Pentapetalae</taxon>
        <taxon>rosids</taxon>
        <taxon>malvids</taxon>
        <taxon>Brassicales</taxon>
        <taxon>Brassicaceae</taxon>
        <taxon>Brassiceae</taxon>
        <taxon>Brassica</taxon>
    </lineage>
</organism>
<dbReference type="EMBL" id="QGKW02001660">
    <property type="protein sequence ID" value="KAF2579057.1"/>
    <property type="molecule type" value="Genomic_DNA"/>
</dbReference>
<comment type="caution">
    <text evidence="1">The sequence shown here is derived from an EMBL/GenBank/DDBJ whole genome shotgun (WGS) entry which is preliminary data.</text>
</comment>
<evidence type="ECO:0000313" key="2">
    <source>
        <dbReference type="EMBL" id="KAF2611324.1"/>
    </source>
</evidence>
<dbReference type="AlphaFoldDB" id="A0A8S9JCR3"/>
<name>A0A8S9JCR3_BRACR</name>